<reference evidence="1" key="2">
    <citation type="submission" date="2022-09" db="EMBL/GenBank/DDBJ databases">
        <title>Biosynthetic gene clusters of Dactylosporangioum fulvum.</title>
        <authorList>
            <person name="Caradec T."/>
        </authorList>
    </citation>
    <scope>NUCLEOTIDE SEQUENCE</scope>
    <source>
        <strain evidence="1">NRRL B-16292</strain>
    </source>
</reference>
<protein>
    <submittedName>
        <fullName evidence="1">Aminoglycoside phosphotransferase family protein</fullName>
    </submittedName>
</protein>
<dbReference type="RefSeq" id="WP_259862986.1">
    <property type="nucleotide sequence ID" value="NZ_BAAAST010000026.1"/>
</dbReference>
<accession>A0ABY5W4H5</accession>
<reference evidence="1" key="1">
    <citation type="submission" date="2021-04" db="EMBL/GenBank/DDBJ databases">
        <authorList>
            <person name="Hartkoorn R.C."/>
            <person name="Beaudoing E."/>
            <person name="Hot D."/>
        </authorList>
    </citation>
    <scope>NUCLEOTIDE SEQUENCE</scope>
    <source>
        <strain evidence="1">NRRL B-16292</strain>
    </source>
</reference>
<organism evidence="1 2">
    <name type="scientific">Dactylosporangium fulvum</name>
    <dbReference type="NCBI Taxonomy" id="53359"/>
    <lineage>
        <taxon>Bacteria</taxon>
        <taxon>Bacillati</taxon>
        <taxon>Actinomycetota</taxon>
        <taxon>Actinomycetes</taxon>
        <taxon>Micromonosporales</taxon>
        <taxon>Micromonosporaceae</taxon>
        <taxon>Dactylosporangium</taxon>
    </lineage>
</organism>
<sequence length="127" mass="13060">MSSAFVANVVGNWGSAGRRWLDALPSTLAGICAEWGLVAGPPFELSFHYVAPVTCSDGTPAVLKLGVPGADSLRFEAAALAAFDGRGAVRLLRADVARAALLLERVTPGTRLRPVDDGAATTAPPTC</sequence>
<evidence type="ECO:0000313" key="2">
    <source>
        <dbReference type="Proteomes" id="UP001059617"/>
    </source>
</evidence>
<proteinExistence type="predicted"/>
<name>A0ABY5W4H5_9ACTN</name>
<keyword evidence="2" id="KW-1185">Reference proteome</keyword>
<dbReference type="SUPFAM" id="SSF56112">
    <property type="entry name" value="Protein kinase-like (PK-like)"/>
    <property type="match status" value="1"/>
</dbReference>
<dbReference type="Proteomes" id="UP001059617">
    <property type="component" value="Chromosome"/>
</dbReference>
<dbReference type="InterPro" id="IPR011009">
    <property type="entry name" value="Kinase-like_dom_sf"/>
</dbReference>
<evidence type="ECO:0000313" key="1">
    <source>
        <dbReference type="EMBL" id="UWP84968.1"/>
    </source>
</evidence>
<gene>
    <name evidence="1" type="ORF">Dfulv_12375</name>
</gene>
<dbReference type="InterPro" id="IPR006748">
    <property type="entry name" value="NH2Glyco/OHUrea_AB-resist_kin"/>
</dbReference>
<dbReference type="Pfam" id="PF04655">
    <property type="entry name" value="APH_6_hur"/>
    <property type="match status" value="1"/>
</dbReference>
<dbReference type="EMBL" id="CP073720">
    <property type="protein sequence ID" value="UWP84968.1"/>
    <property type="molecule type" value="Genomic_DNA"/>
</dbReference>